<comment type="caution">
    <text evidence="3">The sequence shown here is derived from an EMBL/GenBank/DDBJ whole genome shotgun (WGS) entry which is preliminary data.</text>
</comment>
<dbReference type="InterPro" id="IPR045340">
    <property type="entry name" value="DUF6533"/>
</dbReference>
<keyword evidence="1" id="KW-0472">Membrane</keyword>
<feature type="domain" description="DUF6533" evidence="2">
    <location>
        <begin position="24"/>
        <end position="69"/>
    </location>
</feature>
<name>A0A8H5GE87_9AGAR</name>
<evidence type="ECO:0000313" key="3">
    <source>
        <dbReference type="EMBL" id="KAF5363312.1"/>
    </source>
</evidence>
<sequence>MASLSSLGPQELATSIRWARLVTCCNFASVTILILDWLLTFDLEVSLVWKSRWNIMKGLYLLARYLPFVDVTLALLHQFSDTLQASQCQQMYEAQSWIFVSGAALVEIIFSIRTWAVWKQGTRCTLGLIITFFVIWTGVVVANVLYLKGTSHGSSLAPHLIGCFMTKSSPILFVGYILLMLYDAFLLTLMVIRGLSIFRAAGAARAGENNRLALVVFGDGIIYFFYIFGAYIFSTTSNVGSEELTHNPTAISLINILIITRLPVDLEVLLMMPARVIHAVLACRVVLHIREQAEIQQRGGLEEDLVYSQYDS</sequence>
<keyword evidence="4" id="KW-1185">Reference proteome</keyword>
<dbReference type="AlphaFoldDB" id="A0A8H5GE87"/>
<evidence type="ECO:0000256" key="1">
    <source>
        <dbReference type="SAM" id="Phobius"/>
    </source>
</evidence>
<keyword evidence="1" id="KW-0812">Transmembrane</keyword>
<dbReference type="Proteomes" id="UP000559027">
    <property type="component" value="Unassembled WGS sequence"/>
</dbReference>
<dbReference type="OrthoDB" id="2958007at2759"/>
<reference evidence="3 4" key="1">
    <citation type="journal article" date="2020" name="ISME J.">
        <title>Uncovering the hidden diversity of litter-decomposition mechanisms in mushroom-forming fungi.</title>
        <authorList>
            <person name="Floudas D."/>
            <person name="Bentzer J."/>
            <person name="Ahren D."/>
            <person name="Johansson T."/>
            <person name="Persson P."/>
            <person name="Tunlid A."/>
        </authorList>
    </citation>
    <scope>NUCLEOTIDE SEQUENCE [LARGE SCALE GENOMIC DNA]</scope>
    <source>
        <strain evidence="3 4">CBS 146.42</strain>
    </source>
</reference>
<dbReference type="EMBL" id="JAACJO010000001">
    <property type="protein sequence ID" value="KAF5363312.1"/>
    <property type="molecule type" value="Genomic_DNA"/>
</dbReference>
<evidence type="ECO:0000259" key="2">
    <source>
        <dbReference type="Pfam" id="PF20151"/>
    </source>
</evidence>
<evidence type="ECO:0000313" key="4">
    <source>
        <dbReference type="Proteomes" id="UP000559027"/>
    </source>
</evidence>
<feature type="transmembrane region" description="Helical" evidence="1">
    <location>
        <begin position="97"/>
        <end position="118"/>
    </location>
</feature>
<feature type="transmembrane region" description="Helical" evidence="1">
    <location>
        <begin position="245"/>
        <end position="264"/>
    </location>
</feature>
<feature type="transmembrane region" description="Helical" evidence="1">
    <location>
        <begin position="20"/>
        <end position="39"/>
    </location>
</feature>
<feature type="transmembrane region" description="Helical" evidence="1">
    <location>
        <begin position="125"/>
        <end position="146"/>
    </location>
</feature>
<protein>
    <recommendedName>
        <fullName evidence="2">DUF6533 domain-containing protein</fullName>
    </recommendedName>
</protein>
<dbReference type="Pfam" id="PF20151">
    <property type="entry name" value="DUF6533"/>
    <property type="match status" value="1"/>
</dbReference>
<accession>A0A8H5GE87</accession>
<feature type="transmembrane region" description="Helical" evidence="1">
    <location>
        <begin position="212"/>
        <end position="233"/>
    </location>
</feature>
<feature type="transmembrane region" description="Helical" evidence="1">
    <location>
        <begin position="59"/>
        <end position="77"/>
    </location>
</feature>
<feature type="transmembrane region" description="Helical" evidence="1">
    <location>
        <begin position="171"/>
        <end position="192"/>
    </location>
</feature>
<gene>
    <name evidence="3" type="ORF">D9756_000205</name>
</gene>
<keyword evidence="1" id="KW-1133">Transmembrane helix</keyword>
<organism evidence="3 4">
    <name type="scientific">Leucocoprinus leucothites</name>
    <dbReference type="NCBI Taxonomy" id="201217"/>
    <lineage>
        <taxon>Eukaryota</taxon>
        <taxon>Fungi</taxon>
        <taxon>Dikarya</taxon>
        <taxon>Basidiomycota</taxon>
        <taxon>Agaricomycotina</taxon>
        <taxon>Agaricomycetes</taxon>
        <taxon>Agaricomycetidae</taxon>
        <taxon>Agaricales</taxon>
        <taxon>Agaricineae</taxon>
        <taxon>Agaricaceae</taxon>
        <taxon>Leucocoprinus</taxon>
    </lineage>
</organism>
<proteinExistence type="predicted"/>